<dbReference type="InterPro" id="IPR001031">
    <property type="entry name" value="Thioesterase"/>
</dbReference>
<dbReference type="PANTHER" id="PTHR11487">
    <property type="entry name" value="THIOESTERASE"/>
    <property type="match status" value="1"/>
</dbReference>
<gene>
    <name evidence="3" type="ORF">ACFPRK_14900</name>
</gene>
<feature type="domain" description="Thioesterase" evidence="2">
    <location>
        <begin position="17"/>
        <end position="239"/>
    </location>
</feature>
<dbReference type="EMBL" id="JBHSKI010000006">
    <property type="protein sequence ID" value="MFC5171879.1"/>
    <property type="molecule type" value="Genomic_DNA"/>
</dbReference>
<evidence type="ECO:0000313" key="3">
    <source>
        <dbReference type="EMBL" id="MFC5171879.1"/>
    </source>
</evidence>
<dbReference type="PANTHER" id="PTHR11487:SF0">
    <property type="entry name" value="S-ACYL FATTY ACID SYNTHASE THIOESTERASE, MEDIUM CHAIN"/>
    <property type="match status" value="1"/>
</dbReference>
<dbReference type="SUPFAM" id="SSF53474">
    <property type="entry name" value="alpha/beta-Hydrolases"/>
    <property type="match status" value="1"/>
</dbReference>
<evidence type="ECO:0000256" key="1">
    <source>
        <dbReference type="ARBA" id="ARBA00007169"/>
    </source>
</evidence>
<comment type="similarity">
    <text evidence="1">Belongs to the thioesterase family.</text>
</comment>
<keyword evidence="4" id="KW-1185">Reference proteome</keyword>
<protein>
    <submittedName>
        <fullName evidence="3">Thioesterase II family protein</fullName>
    </submittedName>
</protein>
<sequence>MRALVRPLVDRPQADTRLFCFPYAGGGISAFREWGAALPDDIEPWGIQLPGREDRLGTPPLDRMGDVLNALVPALIPYLDRPFAFFGHSMGGLVAWNLTCSLQRMEAGSPTRLFVSGCAPPQARDASAPQYHESPDDELIEKLRSWQATPEAVLADPELMALLLPAIRADLAVIETYRYTGAPLLNCPVSAFGGTEDEAAGNAALPRWGELTTGGFDLRMFRGDHFFLHSARPAVLAEIAGLLSATAQRSGR</sequence>
<dbReference type="Pfam" id="PF00975">
    <property type="entry name" value="Thioesterase"/>
    <property type="match status" value="1"/>
</dbReference>
<dbReference type="Gene3D" id="3.40.50.1820">
    <property type="entry name" value="alpha/beta hydrolase"/>
    <property type="match status" value="1"/>
</dbReference>
<comment type="caution">
    <text evidence="3">The sequence shown here is derived from an EMBL/GenBank/DDBJ whole genome shotgun (WGS) entry which is preliminary data.</text>
</comment>
<reference evidence="4" key="1">
    <citation type="journal article" date="2019" name="Int. J. Syst. Evol. Microbiol.">
        <title>The Global Catalogue of Microorganisms (GCM) 10K type strain sequencing project: providing services to taxonomists for standard genome sequencing and annotation.</title>
        <authorList>
            <consortium name="The Broad Institute Genomics Platform"/>
            <consortium name="The Broad Institute Genome Sequencing Center for Infectious Disease"/>
            <person name="Wu L."/>
            <person name="Ma J."/>
        </authorList>
    </citation>
    <scope>NUCLEOTIDE SEQUENCE [LARGE SCALE GENOMIC DNA]</scope>
    <source>
        <strain evidence="4">CGMCC 4.1721</strain>
    </source>
</reference>
<proteinExistence type="inferred from homology"/>
<name>A0ABW0B3S7_9ACTN</name>
<evidence type="ECO:0000313" key="4">
    <source>
        <dbReference type="Proteomes" id="UP001596208"/>
    </source>
</evidence>
<evidence type="ECO:0000259" key="2">
    <source>
        <dbReference type="Pfam" id="PF00975"/>
    </source>
</evidence>
<dbReference type="Proteomes" id="UP001596208">
    <property type="component" value="Unassembled WGS sequence"/>
</dbReference>
<organism evidence="3 4">
    <name type="scientific">Streptomyces mutomycini</name>
    <dbReference type="NCBI Taxonomy" id="284036"/>
    <lineage>
        <taxon>Bacteria</taxon>
        <taxon>Bacillati</taxon>
        <taxon>Actinomycetota</taxon>
        <taxon>Actinomycetes</taxon>
        <taxon>Kitasatosporales</taxon>
        <taxon>Streptomycetaceae</taxon>
        <taxon>Streptomyces</taxon>
    </lineage>
</organism>
<accession>A0ABW0B3S7</accession>
<dbReference type="InterPro" id="IPR012223">
    <property type="entry name" value="TEII"/>
</dbReference>
<dbReference type="InterPro" id="IPR029058">
    <property type="entry name" value="AB_hydrolase_fold"/>
</dbReference>
<dbReference type="RefSeq" id="WP_031096905.1">
    <property type="nucleotide sequence ID" value="NZ_JBFADZ010000010.1"/>
</dbReference>